<dbReference type="InterPro" id="IPR045851">
    <property type="entry name" value="AMP-bd_C_sf"/>
</dbReference>
<dbReference type="PROSITE" id="PS00455">
    <property type="entry name" value="AMP_BINDING"/>
    <property type="match status" value="1"/>
</dbReference>
<sequence>MTFTPADLDGTQALLDGPGLGTLSIAAILAESAKRHHDRTALHFMGQQISYGQLWDETRAYAGALRARGVGRGDRVALMIPNVPDFCRAYYAVLSLGAIVVPIHLLFKAEEIEYVLKDSGARLAIVAAPQLAEAIPAAGRAGVPILSVLLPLGAETPVPISRLEVEAQAATPIEFYESVNPLAAGTILYTSGTTGHPKGAVGSHLAMVEQVHASIIDCADMSRDDVVFGGLPFFHAFGQTAVMNTCFRAGAAIVLLPKFDPVEALQLMVATNTTIFAAVPTMFIALLGAASAAGFASPRPKLRYCVSGGSALPVAVLERFQEMFGAVVQEGYGLTETSPVATVNDLDDPRPGTIGKPIWGVDVEIARAFVEGESDPDDSADPDHVEFVPAGELGEIVIRGHNLMKGYLNNPAATEAAMVDGWFHTGDLGTKSDDGVVTIVDRKKDMIVRNGYNVYPSEVEDCIMRHPSVANVAVFGVPDETHGQEVHAAVIARPGATVDCDEIVAFVREHLAAYKFPRVVHVMEAFPIGASGKVLKRELVQEFSA</sequence>
<dbReference type="Gene3D" id="3.30.300.30">
    <property type="match status" value="1"/>
</dbReference>
<dbReference type="GO" id="GO:0016877">
    <property type="term" value="F:ligase activity, forming carbon-sulfur bonds"/>
    <property type="evidence" value="ECO:0007669"/>
    <property type="project" value="UniProtKB-ARBA"/>
</dbReference>
<organism evidence="3 4">
    <name type="scientific">Frondihabitans australicus</name>
    <dbReference type="NCBI Taxonomy" id="386892"/>
    <lineage>
        <taxon>Bacteria</taxon>
        <taxon>Bacillati</taxon>
        <taxon>Actinomycetota</taxon>
        <taxon>Actinomycetes</taxon>
        <taxon>Micrococcales</taxon>
        <taxon>Microbacteriaceae</taxon>
        <taxon>Frondihabitans</taxon>
    </lineage>
</organism>
<dbReference type="InterPro" id="IPR042099">
    <property type="entry name" value="ANL_N_sf"/>
</dbReference>
<dbReference type="PANTHER" id="PTHR43767:SF12">
    <property type="entry name" value="AMP-DEPENDENT SYNTHETASE AND LIGASE"/>
    <property type="match status" value="1"/>
</dbReference>
<evidence type="ECO:0000259" key="2">
    <source>
        <dbReference type="Pfam" id="PF13193"/>
    </source>
</evidence>
<dbReference type="AlphaFoldDB" id="A0A495IH35"/>
<dbReference type="PANTHER" id="PTHR43767">
    <property type="entry name" value="LONG-CHAIN-FATTY-ACID--COA LIGASE"/>
    <property type="match status" value="1"/>
</dbReference>
<evidence type="ECO:0000259" key="1">
    <source>
        <dbReference type="Pfam" id="PF00501"/>
    </source>
</evidence>
<dbReference type="InterPro" id="IPR025110">
    <property type="entry name" value="AMP-bd_C"/>
</dbReference>
<evidence type="ECO:0000313" key="4">
    <source>
        <dbReference type="Proteomes" id="UP000280008"/>
    </source>
</evidence>
<feature type="domain" description="AMP-binding enzyme C-terminal" evidence="2">
    <location>
        <begin position="458"/>
        <end position="533"/>
    </location>
</feature>
<dbReference type="CDD" id="cd05936">
    <property type="entry name" value="FC-FACS_FadD_like"/>
    <property type="match status" value="1"/>
</dbReference>
<name>A0A495IH35_9MICO</name>
<dbReference type="Gene3D" id="3.40.50.12780">
    <property type="entry name" value="N-terminal domain of ligase-like"/>
    <property type="match status" value="1"/>
</dbReference>
<dbReference type="Pfam" id="PF00501">
    <property type="entry name" value="AMP-binding"/>
    <property type="match status" value="1"/>
</dbReference>
<reference evidence="3 4" key="1">
    <citation type="submission" date="2018-10" db="EMBL/GenBank/DDBJ databases">
        <title>Sequencing the genomes of 1000 actinobacteria strains.</title>
        <authorList>
            <person name="Klenk H.-P."/>
        </authorList>
    </citation>
    <scope>NUCLEOTIDE SEQUENCE [LARGE SCALE GENOMIC DNA]</scope>
    <source>
        <strain evidence="3 4">DSM 17894</strain>
    </source>
</reference>
<dbReference type="Proteomes" id="UP000280008">
    <property type="component" value="Unassembled WGS sequence"/>
</dbReference>
<dbReference type="InterPro" id="IPR050237">
    <property type="entry name" value="ATP-dep_AMP-bd_enzyme"/>
</dbReference>
<comment type="caution">
    <text evidence="3">The sequence shown here is derived from an EMBL/GenBank/DDBJ whole genome shotgun (WGS) entry which is preliminary data.</text>
</comment>
<dbReference type="Pfam" id="PF13193">
    <property type="entry name" value="AMP-binding_C"/>
    <property type="match status" value="1"/>
</dbReference>
<dbReference type="InterPro" id="IPR000873">
    <property type="entry name" value="AMP-dep_synth/lig_dom"/>
</dbReference>
<feature type="domain" description="AMP-dependent synthetase/ligase" evidence="1">
    <location>
        <begin position="30"/>
        <end position="408"/>
    </location>
</feature>
<dbReference type="InterPro" id="IPR020845">
    <property type="entry name" value="AMP-binding_CS"/>
</dbReference>
<accession>A0A495IH35</accession>
<dbReference type="EMBL" id="RBKS01000001">
    <property type="protein sequence ID" value="RKR74386.1"/>
    <property type="molecule type" value="Genomic_DNA"/>
</dbReference>
<protein>
    <submittedName>
        <fullName evidence="3">Long-chain acyl-CoA synthetase</fullName>
    </submittedName>
</protein>
<keyword evidence="4" id="KW-1185">Reference proteome</keyword>
<dbReference type="SUPFAM" id="SSF56801">
    <property type="entry name" value="Acetyl-CoA synthetase-like"/>
    <property type="match status" value="1"/>
</dbReference>
<gene>
    <name evidence="3" type="ORF">C8E83_1498</name>
</gene>
<evidence type="ECO:0000313" key="3">
    <source>
        <dbReference type="EMBL" id="RKR74386.1"/>
    </source>
</evidence>
<proteinExistence type="predicted"/>
<dbReference type="OrthoDB" id="9803968at2"/>
<dbReference type="RefSeq" id="WP_121369136.1">
    <property type="nucleotide sequence ID" value="NZ_RBKS01000001.1"/>
</dbReference>